<keyword evidence="10" id="KW-0067">ATP-binding</keyword>
<reference evidence="17" key="1">
    <citation type="submission" date="2019-12" db="EMBL/GenBank/DDBJ databases">
        <title>An insight into the sialome of adult female Ixodes ricinus ticks feeding for 6 days.</title>
        <authorList>
            <person name="Perner J."/>
            <person name="Ribeiro J.M.C."/>
        </authorList>
    </citation>
    <scope>NUCLEOTIDE SEQUENCE</scope>
    <source>
        <strain evidence="17">Semi-engorged</strain>
        <tissue evidence="17">Salivary glands</tissue>
    </source>
</reference>
<name>A0A6B0VCN2_IXORI</name>
<evidence type="ECO:0000256" key="3">
    <source>
        <dbReference type="ARBA" id="ARBA00004997"/>
    </source>
</evidence>
<evidence type="ECO:0000256" key="13">
    <source>
        <dbReference type="ARBA" id="ARBA00023317"/>
    </source>
</evidence>
<dbReference type="GO" id="GO:0030955">
    <property type="term" value="F:potassium ion binding"/>
    <property type="evidence" value="ECO:0007669"/>
    <property type="project" value="InterPro"/>
</dbReference>
<comment type="similarity">
    <text evidence="4 14">Belongs to the pyruvate kinase family.</text>
</comment>
<keyword evidence="12 14" id="KW-0324">Glycolysis</keyword>
<feature type="domain" description="Pyruvate kinase C-terminal" evidence="16">
    <location>
        <begin position="441"/>
        <end position="559"/>
    </location>
</feature>
<dbReference type="Gene3D" id="2.40.33.10">
    <property type="entry name" value="PK beta-barrel domain-like"/>
    <property type="match status" value="1"/>
</dbReference>
<dbReference type="InterPro" id="IPR001697">
    <property type="entry name" value="Pyr_Knase"/>
</dbReference>
<dbReference type="InterPro" id="IPR015813">
    <property type="entry name" value="Pyrv/PenolPyrv_kinase-like_dom"/>
</dbReference>
<dbReference type="PROSITE" id="PS50890">
    <property type="entry name" value="PUA"/>
    <property type="match status" value="1"/>
</dbReference>
<keyword evidence="9 14" id="KW-0418">Kinase</keyword>
<dbReference type="FunFam" id="3.20.20.60:FF:000001">
    <property type="entry name" value="Pyruvate kinase"/>
    <property type="match status" value="1"/>
</dbReference>
<evidence type="ECO:0000256" key="14">
    <source>
        <dbReference type="RuleBase" id="RU000504"/>
    </source>
</evidence>
<dbReference type="NCBIfam" id="TIGR01064">
    <property type="entry name" value="pyruv_kin"/>
    <property type="match status" value="1"/>
</dbReference>
<dbReference type="InterPro" id="IPR011037">
    <property type="entry name" value="Pyrv_Knase-like_insert_dom_sf"/>
</dbReference>
<dbReference type="AlphaFoldDB" id="A0A6B0VCN2"/>
<evidence type="ECO:0000256" key="11">
    <source>
        <dbReference type="ARBA" id="ARBA00022842"/>
    </source>
</evidence>
<dbReference type="InterPro" id="IPR018209">
    <property type="entry name" value="Pyrv_Knase_AS"/>
</dbReference>
<keyword evidence="8" id="KW-0547">Nucleotide-binding</keyword>
<dbReference type="Gene3D" id="3.20.20.60">
    <property type="entry name" value="Phosphoenolpyruvate-binding domains"/>
    <property type="match status" value="1"/>
</dbReference>
<dbReference type="EC" id="2.7.1.40" evidence="5 14"/>
<evidence type="ECO:0000256" key="1">
    <source>
        <dbReference type="ARBA" id="ARBA00001946"/>
    </source>
</evidence>
<feature type="domain" description="Pyruvate kinase barrel" evidence="15">
    <location>
        <begin position="36"/>
        <end position="183"/>
    </location>
</feature>
<protein>
    <recommendedName>
        <fullName evidence="5 14">Pyruvate kinase</fullName>
        <ecNumber evidence="5 14">2.7.1.40</ecNumber>
    </recommendedName>
</protein>
<dbReference type="GO" id="GO:0004743">
    <property type="term" value="F:pyruvate kinase activity"/>
    <property type="evidence" value="ECO:0007669"/>
    <property type="project" value="UniProtKB-EC"/>
</dbReference>
<evidence type="ECO:0000256" key="12">
    <source>
        <dbReference type="ARBA" id="ARBA00023152"/>
    </source>
</evidence>
<evidence type="ECO:0000256" key="5">
    <source>
        <dbReference type="ARBA" id="ARBA00012142"/>
    </source>
</evidence>
<evidence type="ECO:0000256" key="10">
    <source>
        <dbReference type="ARBA" id="ARBA00022840"/>
    </source>
</evidence>
<dbReference type="PANTHER" id="PTHR11817">
    <property type="entry name" value="PYRUVATE KINASE"/>
    <property type="match status" value="1"/>
</dbReference>
<comment type="catalytic activity">
    <reaction evidence="14">
        <text>pyruvate + ATP = phosphoenolpyruvate + ADP + H(+)</text>
        <dbReference type="Rhea" id="RHEA:18157"/>
        <dbReference type="ChEBI" id="CHEBI:15361"/>
        <dbReference type="ChEBI" id="CHEBI:15378"/>
        <dbReference type="ChEBI" id="CHEBI:30616"/>
        <dbReference type="ChEBI" id="CHEBI:58702"/>
        <dbReference type="ChEBI" id="CHEBI:456216"/>
        <dbReference type="EC" id="2.7.1.40"/>
    </reaction>
</comment>
<dbReference type="Pfam" id="PF02887">
    <property type="entry name" value="PK_C"/>
    <property type="match status" value="1"/>
</dbReference>
<evidence type="ECO:0000259" key="16">
    <source>
        <dbReference type="Pfam" id="PF02887"/>
    </source>
</evidence>
<feature type="domain" description="Pyruvate kinase barrel" evidence="15">
    <location>
        <begin position="211"/>
        <end position="406"/>
    </location>
</feature>
<dbReference type="InterPro" id="IPR015795">
    <property type="entry name" value="Pyrv_Knase_C"/>
</dbReference>
<dbReference type="SUPFAM" id="SSF51621">
    <property type="entry name" value="Phosphoenolpyruvate/pyruvate domain"/>
    <property type="match status" value="1"/>
</dbReference>
<evidence type="ECO:0000256" key="6">
    <source>
        <dbReference type="ARBA" id="ARBA00022679"/>
    </source>
</evidence>
<comment type="cofactor">
    <cofactor evidence="1">
        <name>Mg(2+)</name>
        <dbReference type="ChEBI" id="CHEBI:18420"/>
    </cofactor>
</comment>
<evidence type="ECO:0000256" key="8">
    <source>
        <dbReference type="ARBA" id="ARBA00022741"/>
    </source>
</evidence>
<accession>A0A6B0VCN2</accession>
<comment type="pathway">
    <text evidence="3 14">Carbohydrate degradation; glycolysis; pyruvate from D-glyceraldehyde 3-phosphate: step 5/5.</text>
</comment>
<dbReference type="PROSITE" id="PS00110">
    <property type="entry name" value="PYRUVATE_KINASE"/>
    <property type="match status" value="1"/>
</dbReference>
<dbReference type="GO" id="GO:0000287">
    <property type="term" value="F:magnesium ion binding"/>
    <property type="evidence" value="ECO:0007669"/>
    <property type="project" value="InterPro"/>
</dbReference>
<evidence type="ECO:0000259" key="15">
    <source>
        <dbReference type="Pfam" id="PF00224"/>
    </source>
</evidence>
<dbReference type="FunFam" id="3.40.1380.20:FF:000001">
    <property type="entry name" value="Pyruvate kinase"/>
    <property type="match status" value="1"/>
</dbReference>
<evidence type="ECO:0000256" key="7">
    <source>
        <dbReference type="ARBA" id="ARBA00022723"/>
    </source>
</evidence>
<dbReference type="Gene3D" id="3.40.1380.20">
    <property type="entry name" value="Pyruvate kinase, C-terminal domain"/>
    <property type="match status" value="1"/>
</dbReference>
<keyword evidence="7" id="KW-0479">Metal-binding</keyword>
<dbReference type="InterPro" id="IPR015806">
    <property type="entry name" value="Pyrv_Knase_insert_dom_sf"/>
</dbReference>
<evidence type="ECO:0000256" key="9">
    <source>
        <dbReference type="ARBA" id="ARBA00022777"/>
    </source>
</evidence>
<dbReference type="UniPathway" id="UPA00109">
    <property type="reaction ID" value="UER00188"/>
</dbReference>
<proteinExistence type="inferred from homology"/>
<evidence type="ECO:0000313" key="17">
    <source>
        <dbReference type="EMBL" id="MXV00074.1"/>
    </source>
</evidence>
<organism evidence="17">
    <name type="scientific">Ixodes ricinus</name>
    <name type="common">Common tick</name>
    <name type="synonym">Acarus ricinus</name>
    <dbReference type="NCBI Taxonomy" id="34613"/>
    <lineage>
        <taxon>Eukaryota</taxon>
        <taxon>Metazoa</taxon>
        <taxon>Ecdysozoa</taxon>
        <taxon>Arthropoda</taxon>
        <taxon>Chelicerata</taxon>
        <taxon>Arachnida</taxon>
        <taxon>Acari</taxon>
        <taxon>Parasitiformes</taxon>
        <taxon>Ixodida</taxon>
        <taxon>Ixodoidea</taxon>
        <taxon>Ixodidae</taxon>
        <taxon>Ixodinae</taxon>
        <taxon>Ixodes</taxon>
    </lineage>
</organism>
<dbReference type="EMBL" id="GIFC01017990">
    <property type="protein sequence ID" value="MXV00074.1"/>
    <property type="molecule type" value="Transcribed_RNA"/>
</dbReference>
<dbReference type="InterPro" id="IPR036918">
    <property type="entry name" value="Pyrv_Knase_C_sf"/>
</dbReference>
<keyword evidence="11 14" id="KW-0460">Magnesium</keyword>
<keyword evidence="13 17" id="KW-0670">Pyruvate</keyword>
<dbReference type="GO" id="GO:0016301">
    <property type="term" value="F:kinase activity"/>
    <property type="evidence" value="ECO:0007669"/>
    <property type="project" value="UniProtKB-KW"/>
</dbReference>
<dbReference type="InterPro" id="IPR015793">
    <property type="entry name" value="Pyrv_Knase_brl"/>
</dbReference>
<comment type="cofactor">
    <cofactor evidence="2">
        <name>K(+)</name>
        <dbReference type="ChEBI" id="CHEBI:29103"/>
    </cofactor>
</comment>
<keyword evidence="6 14" id="KW-0808">Transferase</keyword>
<dbReference type="InterPro" id="IPR040442">
    <property type="entry name" value="Pyrv_kinase-like_dom_sf"/>
</dbReference>
<dbReference type="SUPFAM" id="SSF52935">
    <property type="entry name" value="PK C-terminal domain-like"/>
    <property type="match status" value="1"/>
</dbReference>
<sequence>MSQEVAKPAQVHAIHANTLLEHLSHLDINQAPSFVRLTGIICTIGPASKDVPVLVNMMKAGMNIARLNFSHGTYEYHAGTIKNVREAERLLNEEVKPDTRHVAIALDTKGPEIRTGLLKGGPSAEVELVKGEMITITTDPSFKEACDEKTLYVDYENITKVLNVNSKIFIDDGLISLVVKQVGLCRRLFGGVVSETSAASSRLQFSIRDDIALGLATITGPVSLECFIENGGMLGSKKGVNLPGALVDLPAVSEKDKQDLLFGVEQGVDMIFASFIRNAAGVKEIRNVLGEKGKDIKIICKIENDEGVRKIDEIIDETDGIMVARGDLGIEIPPEKVFLAQKMMIAKCNMVGKPVICATQMLESMVKKPRPTRAEASDVANAVLDGADCVMLSGETAKGDYPLETVQIMHAICVEAEAAFYQKDVFIHLSHIAPCPTDGTHTIAIAAVSASIKCLASAIVVITTTGRTAHLIAKYRPRCPILAISRVEQTIRQSHLYRGILPLLYTGDRHPDWPMDVDSRIEYALEIGKNRGFLRKDDAVIVVTGWRKGAGATNTLRIVYV</sequence>
<evidence type="ECO:0000256" key="2">
    <source>
        <dbReference type="ARBA" id="ARBA00001958"/>
    </source>
</evidence>
<dbReference type="Pfam" id="PF00224">
    <property type="entry name" value="PK"/>
    <property type="match status" value="2"/>
</dbReference>
<dbReference type="SUPFAM" id="SSF50800">
    <property type="entry name" value="PK beta-barrel domain-like"/>
    <property type="match status" value="1"/>
</dbReference>
<dbReference type="FunFam" id="2.40.33.10:FF:000023">
    <property type="entry name" value="Pyruvate kinase PKM"/>
    <property type="match status" value="1"/>
</dbReference>
<dbReference type="GO" id="GO:0005524">
    <property type="term" value="F:ATP binding"/>
    <property type="evidence" value="ECO:0007669"/>
    <property type="project" value="UniProtKB-KW"/>
</dbReference>
<evidence type="ECO:0000256" key="4">
    <source>
        <dbReference type="ARBA" id="ARBA00008663"/>
    </source>
</evidence>
<dbReference type="CDD" id="cd00288">
    <property type="entry name" value="Pyruvate_Kinase"/>
    <property type="match status" value="1"/>
</dbReference>
<dbReference type="PRINTS" id="PR01050">
    <property type="entry name" value="PYRUVTKNASE"/>
</dbReference>